<dbReference type="InterPro" id="IPR043504">
    <property type="entry name" value="Peptidase_S1_PA_chymotrypsin"/>
</dbReference>
<dbReference type="RefSeq" id="WP_089760824.1">
    <property type="nucleotide sequence ID" value="NZ_FNGO01000016.1"/>
</dbReference>
<evidence type="ECO:0000256" key="3">
    <source>
        <dbReference type="ARBA" id="ARBA00022801"/>
    </source>
</evidence>
<dbReference type="InterPro" id="IPR036034">
    <property type="entry name" value="PDZ_sf"/>
</dbReference>
<name>A0A1G9QAM0_9FIRM</name>
<dbReference type="SMART" id="SM00228">
    <property type="entry name" value="PDZ"/>
    <property type="match status" value="1"/>
</dbReference>
<evidence type="ECO:0000259" key="4">
    <source>
        <dbReference type="SMART" id="SM00228"/>
    </source>
</evidence>
<keyword evidence="3" id="KW-0378">Hydrolase</keyword>
<dbReference type="EMBL" id="FNGO01000016">
    <property type="protein sequence ID" value="SDM08114.1"/>
    <property type="molecule type" value="Genomic_DNA"/>
</dbReference>
<evidence type="ECO:0000256" key="2">
    <source>
        <dbReference type="ARBA" id="ARBA00022670"/>
    </source>
</evidence>
<dbReference type="SUPFAM" id="SSF50494">
    <property type="entry name" value="Trypsin-like serine proteases"/>
    <property type="match status" value="1"/>
</dbReference>
<keyword evidence="6" id="KW-1185">Reference proteome</keyword>
<dbReference type="SUPFAM" id="SSF50156">
    <property type="entry name" value="PDZ domain-like"/>
    <property type="match status" value="1"/>
</dbReference>
<proteinExistence type="inferred from homology"/>
<dbReference type="Proteomes" id="UP000199476">
    <property type="component" value="Unassembled WGS sequence"/>
</dbReference>
<dbReference type="InterPro" id="IPR001940">
    <property type="entry name" value="Peptidase_S1C"/>
</dbReference>
<dbReference type="AlphaFoldDB" id="A0A1G9QAM0"/>
<dbReference type="Gene3D" id="2.40.10.10">
    <property type="entry name" value="Trypsin-like serine proteases"/>
    <property type="match status" value="2"/>
</dbReference>
<evidence type="ECO:0000313" key="5">
    <source>
        <dbReference type="EMBL" id="SDM08114.1"/>
    </source>
</evidence>
<feature type="domain" description="PDZ" evidence="4">
    <location>
        <begin position="277"/>
        <end position="359"/>
    </location>
</feature>
<dbReference type="PANTHER" id="PTHR43343">
    <property type="entry name" value="PEPTIDASE S12"/>
    <property type="match status" value="1"/>
</dbReference>
<dbReference type="Pfam" id="PF13365">
    <property type="entry name" value="Trypsin_2"/>
    <property type="match status" value="1"/>
</dbReference>
<protein>
    <submittedName>
        <fullName evidence="5">Serine protease, S1-C subfamily, contains C-terminal PDZ domain</fullName>
    </submittedName>
</protein>
<dbReference type="Gene3D" id="2.30.42.10">
    <property type="match status" value="1"/>
</dbReference>
<dbReference type="STRING" id="321763.SAMN04488692_1164"/>
<accession>A0A1G9QAM0</accession>
<reference evidence="5 6" key="1">
    <citation type="submission" date="2016-10" db="EMBL/GenBank/DDBJ databases">
        <authorList>
            <person name="de Groot N.N."/>
        </authorList>
    </citation>
    <scope>NUCLEOTIDE SEQUENCE [LARGE SCALE GENOMIC DNA]</scope>
    <source>
        <strain evidence="5 6">SLAS-1</strain>
    </source>
</reference>
<dbReference type="Pfam" id="PF13180">
    <property type="entry name" value="PDZ_2"/>
    <property type="match status" value="1"/>
</dbReference>
<dbReference type="InterPro" id="IPR009003">
    <property type="entry name" value="Peptidase_S1_PA"/>
</dbReference>
<organism evidence="5 6">
    <name type="scientific">Halarsenatibacter silvermanii</name>
    <dbReference type="NCBI Taxonomy" id="321763"/>
    <lineage>
        <taxon>Bacteria</taxon>
        <taxon>Bacillati</taxon>
        <taxon>Bacillota</taxon>
        <taxon>Clostridia</taxon>
        <taxon>Halanaerobiales</taxon>
        <taxon>Halarsenatibacteraceae</taxon>
        <taxon>Halarsenatibacter</taxon>
    </lineage>
</organism>
<dbReference type="GO" id="GO:0004252">
    <property type="term" value="F:serine-type endopeptidase activity"/>
    <property type="evidence" value="ECO:0007669"/>
    <property type="project" value="InterPro"/>
</dbReference>
<dbReference type="GO" id="GO:0006508">
    <property type="term" value="P:proteolysis"/>
    <property type="evidence" value="ECO:0007669"/>
    <property type="project" value="UniProtKB-KW"/>
</dbReference>
<dbReference type="InterPro" id="IPR051201">
    <property type="entry name" value="Chloro_Bact_Ser_Proteases"/>
</dbReference>
<gene>
    <name evidence="5" type="ORF">SAMN04488692_1164</name>
</gene>
<keyword evidence="2 5" id="KW-0645">Protease</keyword>
<dbReference type="OrthoDB" id="9758917at2"/>
<dbReference type="PANTHER" id="PTHR43343:SF3">
    <property type="entry name" value="PROTEASE DO-LIKE 8, CHLOROPLASTIC"/>
    <property type="match status" value="1"/>
</dbReference>
<evidence type="ECO:0000256" key="1">
    <source>
        <dbReference type="ARBA" id="ARBA00010541"/>
    </source>
</evidence>
<evidence type="ECO:0000313" key="6">
    <source>
        <dbReference type="Proteomes" id="UP000199476"/>
    </source>
</evidence>
<comment type="similarity">
    <text evidence="1">Belongs to the peptidase S1C family.</text>
</comment>
<dbReference type="PRINTS" id="PR00834">
    <property type="entry name" value="PROTEASES2C"/>
</dbReference>
<sequence>MIKRLNKISLFFIFAAIPLMIFIAFPAAGEENPAQIEQNFVADIADEVEEGVVMIDTERQIEIAESHPFEEEIFRFFFPDRYDEMPEPDDEPRTREGIGSGFIATEEGHIITNQHVVADADEIKVTIKGYEEQKDAEVIWSDYGLDLAILKVETDAELAPIPLGDSEDIRQGNWAVAIGNPVGFDYTVTLGVVSALERPIEIPTPEGQVRRYRNLIQTDAAINPGNSGGPLVNIDGEVIGINTAVATRAQGIGFAIPINEVKFALEDIREYGEVRIPWLGIYYREVTPELQDHFNLEDDTGIIVVDVFENSPADEAGLQPYDVITELDREEIETTEQFADKIREREVGDEILLRVMREGEPDLIPVELTNQPEEL</sequence>
<dbReference type="InterPro" id="IPR001478">
    <property type="entry name" value="PDZ"/>
</dbReference>